<reference evidence="2 3" key="1">
    <citation type="journal article" date="2018" name="Sci. Data">
        <title>The draft genome sequence of cork oak.</title>
        <authorList>
            <person name="Ramos A.M."/>
            <person name="Usie A."/>
            <person name="Barbosa P."/>
            <person name="Barros P.M."/>
            <person name="Capote T."/>
            <person name="Chaves I."/>
            <person name="Simoes F."/>
            <person name="Abreu I."/>
            <person name="Carrasquinho I."/>
            <person name="Faro C."/>
            <person name="Guimaraes J.B."/>
            <person name="Mendonca D."/>
            <person name="Nobrega F."/>
            <person name="Rodrigues L."/>
            <person name="Saibo N.J.M."/>
            <person name="Varela M.C."/>
            <person name="Egas C."/>
            <person name="Matos J."/>
            <person name="Miguel C.M."/>
            <person name="Oliveira M.M."/>
            <person name="Ricardo C.P."/>
            <person name="Goncalves S."/>
        </authorList>
    </citation>
    <scope>NUCLEOTIDE SEQUENCE [LARGE SCALE GENOMIC DNA]</scope>
    <source>
        <strain evidence="3">cv. HL8</strain>
    </source>
</reference>
<dbReference type="Proteomes" id="UP000237347">
    <property type="component" value="Unassembled WGS sequence"/>
</dbReference>
<dbReference type="GO" id="GO:0000428">
    <property type="term" value="C:DNA-directed RNA polymerase complex"/>
    <property type="evidence" value="ECO:0007669"/>
    <property type="project" value="UniProtKB-KW"/>
</dbReference>
<accession>A0AAW0KQK4</accession>
<organism evidence="2 3">
    <name type="scientific">Quercus suber</name>
    <name type="common">Cork oak</name>
    <dbReference type="NCBI Taxonomy" id="58331"/>
    <lineage>
        <taxon>Eukaryota</taxon>
        <taxon>Viridiplantae</taxon>
        <taxon>Streptophyta</taxon>
        <taxon>Embryophyta</taxon>
        <taxon>Tracheophyta</taxon>
        <taxon>Spermatophyta</taxon>
        <taxon>Magnoliopsida</taxon>
        <taxon>eudicotyledons</taxon>
        <taxon>Gunneridae</taxon>
        <taxon>Pentapetalae</taxon>
        <taxon>rosids</taxon>
        <taxon>fabids</taxon>
        <taxon>Fagales</taxon>
        <taxon>Fagaceae</taxon>
        <taxon>Quercus</taxon>
    </lineage>
</organism>
<gene>
    <name evidence="2" type="primary">NRPA2_3</name>
    <name evidence="2" type="ORF">CFP56_015635</name>
</gene>
<protein>
    <submittedName>
        <fullName evidence="2">Dna-directed rna polymerase i subunit 2</fullName>
    </submittedName>
</protein>
<evidence type="ECO:0000313" key="3">
    <source>
        <dbReference type="Proteomes" id="UP000237347"/>
    </source>
</evidence>
<keyword evidence="3" id="KW-1185">Reference proteome</keyword>
<name>A0AAW0KQK4_QUESU</name>
<feature type="region of interest" description="Disordered" evidence="1">
    <location>
        <begin position="1"/>
        <end position="41"/>
    </location>
</feature>
<feature type="compositionally biased region" description="Basic and acidic residues" evidence="1">
    <location>
        <begin position="1"/>
        <end position="13"/>
    </location>
</feature>
<dbReference type="AlphaFoldDB" id="A0AAW0KQK4"/>
<evidence type="ECO:0000313" key="2">
    <source>
        <dbReference type="EMBL" id="KAK7841255.1"/>
    </source>
</evidence>
<comment type="caution">
    <text evidence="2">The sequence shown here is derived from an EMBL/GenBank/DDBJ whole genome shotgun (WGS) entry which is preliminary data.</text>
</comment>
<keyword evidence="2" id="KW-0804">Transcription</keyword>
<sequence length="106" mass="12418">MSQQKQEKQEDGKPPFNPQYFGIQQPKRNVKPRPTPAPEDLEPLRELFRHQIESFDYMADAGLSILFDSIKPVQIHDSFSNRTLKISFENPKLFPPMKDRPPFVLH</sequence>
<evidence type="ECO:0000256" key="1">
    <source>
        <dbReference type="SAM" id="MobiDB-lite"/>
    </source>
</evidence>
<proteinExistence type="predicted"/>
<keyword evidence="2" id="KW-0240">DNA-directed RNA polymerase</keyword>
<dbReference type="EMBL" id="PKMF04000245">
    <property type="protein sequence ID" value="KAK7841255.1"/>
    <property type="molecule type" value="Genomic_DNA"/>
</dbReference>